<keyword evidence="4" id="KW-0337">GPI-anchor biosynthesis</keyword>
<keyword evidence="5 10" id="KW-0812">Transmembrane</keyword>
<dbReference type="GO" id="GO:0016255">
    <property type="term" value="P:attachment of GPI anchor to protein"/>
    <property type="evidence" value="ECO:0007669"/>
    <property type="project" value="InterPro"/>
</dbReference>
<reference evidence="11 12" key="1">
    <citation type="submission" date="2018-11" db="EMBL/GenBank/DDBJ databases">
        <authorList>
            <consortium name="Pathogen Informatics"/>
        </authorList>
    </citation>
    <scope>NUCLEOTIDE SEQUENCE [LARGE SCALE GENOMIC DNA]</scope>
</reference>
<evidence type="ECO:0000313" key="13">
    <source>
        <dbReference type="WBParaSite" id="HPBE_0001253501-mRNA-1"/>
    </source>
</evidence>
<protein>
    <submittedName>
        <fullName evidence="13">GPI mannosyltransferase 2</fullName>
    </submittedName>
</protein>
<feature type="region of interest" description="Disordered" evidence="9">
    <location>
        <begin position="1"/>
        <end position="33"/>
    </location>
</feature>
<proteinExistence type="inferred from homology"/>
<evidence type="ECO:0000256" key="10">
    <source>
        <dbReference type="SAM" id="Phobius"/>
    </source>
</evidence>
<dbReference type="GO" id="GO:0042765">
    <property type="term" value="C:GPI-anchor transamidase complex"/>
    <property type="evidence" value="ECO:0007669"/>
    <property type="project" value="InterPro"/>
</dbReference>
<accession>A0A3P7YX43</accession>
<dbReference type="EMBL" id="UZAH01027539">
    <property type="protein sequence ID" value="VDO92570.1"/>
    <property type="molecule type" value="Genomic_DNA"/>
</dbReference>
<dbReference type="GO" id="GO:0006506">
    <property type="term" value="P:GPI anchor biosynthetic process"/>
    <property type="evidence" value="ECO:0007669"/>
    <property type="project" value="UniProtKB-UniPathway"/>
</dbReference>
<dbReference type="Proteomes" id="UP000050761">
    <property type="component" value="Unassembled WGS sequence"/>
</dbReference>
<gene>
    <name evidence="11" type="ORF">HPBE_LOCUS12536</name>
</gene>
<accession>A0A183FVX8</accession>
<organism evidence="12 13">
    <name type="scientific">Heligmosomoides polygyrus</name>
    <name type="common">Parasitic roundworm</name>
    <dbReference type="NCBI Taxonomy" id="6339"/>
    <lineage>
        <taxon>Eukaryota</taxon>
        <taxon>Metazoa</taxon>
        <taxon>Ecdysozoa</taxon>
        <taxon>Nematoda</taxon>
        <taxon>Chromadorea</taxon>
        <taxon>Rhabditida</taxon>
        <taxon>Rhabditina</taxon>
        <taxon>Rhabditomorpha</taxon>
        <taxon>Strongyloidea</taxon>
        <taxon>Heligmosomidae</taxon>
        <taxon>Heligmosomoides</taxon>
    </lineage>
</organism>
<evidence type="ECO:0000256" key="7">
    <source>
        <dbReference type="ARBA" id="ARBA00022989"/>
    </source>
</evidence>
<evidence type="ECO:0000256" key="8">
    <source>
        <dbReference type="ARBA" id="ARBA00023136"/>
    </source>
</evidence>
<feature type="compositionally biased region" description="Low complexity" evidence="9">
    <location>
        <begin position="19"/>
        <end position="28"/>
    </location>
</feature>
<dbReference type="WBParaSite" id="HPBE_0001253501-mRNA-1">
    <property type="protein sequence ID" value="HPBE_0001253501-mRNA-1"/>
    <property type="gene ID" value="HPBE_0001253501"/>
</dbReference>
<dbReference type="InterPro" id="IPR009600">
    <property type="entry name" value="PIG-U"/>
</dbReference>
<comment type="similarity">
    <text evidence="3">Belongs to the PIGU family.</text>
</comment>
<evidence type="ECO:0000313" key="11">
    <source>
        <dbReference type="EMBL" id="VDO92570.1"/>
    </source>
</evidence>
<evidence type="ECO:0000256" key="4">
    <source>
        <dbReference type="ARBA" id="ARBA00022502"/>
    </source>
</evidence>
<reference evidence="13" key="2">
    <citation type="submission" date="2019-09" db="UniProtKB">
        <authorList>
            <consortium name="WormBaseParasite"/>
        </authorList>
    </citation>
    <scope>IDENTIFICATION</scope>
</reference>
<sequence length="167" mass="18921">MQRRRKPTEAVEQPEPQERQTSSSQTKSETQREEETLLGSGVVIPIAIGVVLRVLCFVYARPFLLKRPELTSPLVSYRRLKDGIAMYRDGISPYEGDLFHFQPMVLRLFSLISLDESAIFGAFMLFDCAAAVLLSISARRYAEESGSVQPGHIARTVFKWLVTLLRE</sequence>
<evidence type="ECO:0000256" key="2">
    <source>
        <dbReference type="ARBA" id="ARBA00004687"/>
    </source>
</evidence>
<evidence type="ECO:0000256" key="1">
    <source>
        <dbReference type="ARBA" id="ARBA00004477"/>
    </source>
</evidence>
<dbReference type="UniPathway" id="UPA00196"/>
<dbReference type="PANTHER" id="PTHR13121:SF0">
    <property type="entry name" value="PHOSPHATIDYLINOSITOL GLYCAN ANCHOR BIOSYNTHESIS CLASS U PROTEIN"/>
    <property type="match status" value="1"/>
</dbReference>
<evidence type="ECO:0000256" key="6">
    <source>
        <dbReference type="ARBA" id="ARBA00022824"/>
    </source>
</evidence>
<keyword evidence="12" id="KW-1185">Reference proteome</keyword>
<name>A0A183FVX8_HELPZ</name>
<comment type="pathway">
    <text evidence="2">Glycolipid biosynthesis; glycosylphosphatidylinositol-anchor biosynthesis.</text>
</comment>
<dbReference type="OrthoDB" id="549017at2759"/>
<keyword evidence="7 10" id="KW-1133">Transmembrane helix</keyword>
<keyword evidence="6" id="KW-0256">Endoplasmic reticulum</keyword>
<dbReference type="PANTHER" id="PTHR13121">
    <property type="entry name" value="GPI TRANSAMIDASE COMPONENT PIG-U"/>
    <property type="match status" value="1"/>
</dbReference>
<comment type="subcellular location">
    <subcellularLocation>
        <location evidence="1">Endoplasmic reticulum membrane</location>
        <topology evidence="1">Multi-pass membrane protein</topology>
    </subcellularLocation>
</comment>
<dbReference type="AlphaFoldDB" id="A0A183FVX8"/>
<evidence type="ECO:0000313" key="12">
    <source>
        <dbReference type="Proteomes" id="UP000050761"/>
    </source>
</evidence>
<dbReference type="Pfam" id="PF06728">
    <property type="entry name" value="PIG-U"/>
    <property type="match status" value="1"/>
</dbReference>
<evidence type="ECO:0000256" key="3">
    <source>
        <dbReference type="ARBA" id="ARBA00010026"/>
    </source>
</evidence>
<keyword evidence="8 10" id="KW-0472">Membrane</keyword>
<feature type="transmembrane region" description="Helical" evidence="10">
    <location>
        <begin position="118"/>
        <end position="136"/>
    </location>
</feature>
<feature type="transmembrane region" description="Helical" evidence="10">
    <location>
        <begin position="37"/>
        <end position="60"/>
    </location>
</feature>
<evidence type="ECO:0000256" key="9">
    <source>
        <dbReference type="SAM" id="MobiDB-lite"/>
    </source>
</evidence>
<evidence type="ECO:0000256" key="5">
    <source>
        <dbReference type="ARBA" id="ARBA00022692"/>
    </source>
</evidence>